<dbReference type="InterPro" id="IPR024399">
    <property type="entry name" value="DUF2628"/>
</dbReference>
<keyword evidence="1" id="KW-1133">Transmembrane helix</keyword>
<dbReference type="Pfam" id="PF10947">
    <property type="entry name" value="DUF2628"/>
    <property type="match status" value="1"/>
</dbReference>
<organism evidence="3 4">
    <name type="scientific">Clostridium faecium</name>
    <dbReference type="NCBI Taxonomy" id="2762223"/>
    <lineage>
        <taxon>Bacteria</taxon>
        <taxon>Bacillati</taxon>
        <taxon>Bacillota</taxon>
        <taxon>Clostridia</taxon>
        <taxon>Eubacteriales</taxon>
        <taxon>Clostridiaceae</taxon>
        <taxon>Clostridium</taxon>
    </lineage>
</organism>
<dbReference type="RefSeq" id="WP_191739377.1">
    <property type="nucleotide sequence ID" value="NZ_JACSQB010000037.1"/>
</dbReference>
<keyword evidence="1" id="KW-0472">Membrane</keyword>
<gene>
    <name evidence="3" type="ORF">H9637_05020</name>
</gene>
<keyword evidence="4" id="KW-1185">Reference proteome</keyword>
<keyword evidence="1" id="KW-0812">Transmembrane</keyword>
<dbReference type="EMBL" id="JACSQB010000037">
    <property type="protein sequence ID" value="MBD8046407.1"/>
    <property type="molecule type" value="Genomic_DNA"/>
</dbReference>
<feature type="transmembrane region" description="Helical" evidence="1">
    <location>
        <begin position="92"/>
        <end position="110"/>
    </location>
</feature>
<feature type="domain" description="Zinc-ribbon" evidence="2">
    <location>
        <begin position="2"/>
        <end position="24"/>
    </location>
</feature>
<dbReference type="InterPro" id="IPR026870">
    <property type="entry name" value="Zinc_ribbon_dom"/>
</dbReference>
<evidence type="ECO:0000313" key="3">
    <source>
        <dbReference type="EMBL" id="MBD8046407.1"/>
    </source>
</evidence>
<reference evidence="3 4" key="1">
    <citation type="submission" date="2020-08" db="EMBL/GenBank/DDBJ databases">
        <title>A Genomic Blueprint of the Chicken Gut Microbiome.</title>
        <authorList>
            <person name="Gilroy R."/>
            <person name="Ravi A."/>
            <person name="Getino M."/>
            <person name="Pursley I."/>
            <person name="Horton D.L."/>
            <person name="Alikhan N.-F."/>
            <person name="Baker D."/>
            <person name="Gharbi K."/>
            <person name="Hall N."/>
            <person name="Watson M."/>
            <person name="Adriaenssens E.M."/>
            <person name="Foster-Nyarko E."/>
            <person name="Jarju S."/>
            <person name="Secka A."/>
            <person name="Antonio M."/>
            <person name="Oren A."/>
            <person name="Chaudhuri R."/>
            <person name="La Ragione R.M."/>
            <person name="Hildebrand F."/>
            <person name="Pallen M.J."/>
        </authorList>
    </citation>
    <scope>NUCLEOTIDE SEQUENCE [LARGE SCALE GENOMIC DNA]</scope>
    <source>
        <strain evidence="3 4">N37</strain>
    </source>
</reference>
<evidence type="ECO:0000313" key="4">
    <source>
        <dbReference type="Proteomes" id="UP000627166"/>
    </source>
</evidence>
<evidence type="ECO:0000259" key="2">
    <source>
        <dbReference type="Pfam" id="PF13240"/>
    </source>
</evidence>
<protein>
    <submittedName>
        <fullName evidence="3">DUF2628 domain-containing protein</fullName>
    </submittedName>
</protein>
<feature type="transmembrane region" description="Helical" evidence="1">
    <location>
        <begin position="116"/>
        <end position="135"/>
    </location>
</feature>
<evidence type="ECO:0000256" key="1">
    <source>
        <dbReference type="SAM" id="Phobius"/>
    </source>
</evidence>
<feature type="transmembrane region" description="Helical" evidence="1">
    <location>
        <begin position="167"/>
        <end position="188"/>
    </location>
</feature>
<proteinExistence type="predicted"/>
<name>A0ABR8YQI6_9CLOT</name>
<dbReference type="Proteomes" id="UP000627166">
    <property type="component" value="Unassembled WGS sequence"/>
</dbReference>
<sequence length="191" mass="22113">MYCNECGNEADQSMSFCPNCGEKLILNEDIKPDDEFSSGVTAGELELFVGRENLDYYMSKWKFNKYSENKNSSGWNWVAFLFPLQWMGYRKMYMYVIATMLISLFLSIIIPSPLRILITLGICIFGGVYGNKLYYNHAIKKITKIKENETNDKYVNSRIVDCGGTNIIIVFVFIVIQIIDIVISYIIIYRF</sequence>
<comment type="caution">
    <text evidence="3">The sequence shown here is derived from an EMBL/GenBank/DDBJ whole genome shotgun (WGS) entry which is preliminary data.</text>
</comment>
<dbReference type="Pfam" id="PF13240">
    <property type="entry name" value="Zn_Ribbon_1"/>
    <property type="match status" value="1"/>
</dbReference>
<accession>A0ABR8YQI6</accession>